<evidence type="ECO:0000313" key="3">
    <source>
        <dbReference type="Proteomes" id="UP000663845"/>
    </source>
</evidence>
<feature type="domain" description="F-box" evidence="1">
    <location>
        <begin position="6"/>
        <end position="57"/>
    </location>
</feature>
<dbReference type="EMBL" id="CAJNOG010000210">
    <property type="protein sequence ID" value="CAF1078269.1"/>
    <property type="molecule type" value="Genomic_DNA"/>
</dbReference>
<comment type="caution">
    <text evidence="2">The sequence shown here is derived from an EMBL/GenBank/DDBJ whole genome shotgun (WGS) entry which is preliminary data.</text>
</comment>
<dbReference type="PROSITE" id="PS50181">
    <property type="entry name" value="FBOX"/>
    <property type="match status" value="1"/>
</dbReference>
<evidence type="ECO:0000259" key="1">
    <source>
        <dbReference type="PROSITE" id="PS50181"/>
    </source>
</evidence>
<evidence type="ECO:0000313" key="2">
    <source>
        <dbReference type="EMBL" id="CAF1078269.1"/>
    </source>
</evidence>
<reference evidence="2" key="1">
    <citation type="submission" date="2021-02" db="EMBL/GenBank/DDBJ databases">
        <authorList>
            <person name="Nowell W R."/>
        </authorList>
    </citation>
    <scope>NUCLEOTIDE SEQUENCE</scope>
</reference>
<dbReference type="InterPro" id="IPR001810">
    <property type="entry name" value="F-box_dom"/>
</dbReference>
<accession>A0A814MFK6</accession>
<dbReference type="AlphaFoldDB" id="A0A814MFK6"/>
<name>A0A814MFK6_9BILA</name>
<gene>
    <name evidence="2" type="ORF">JYZ213_LOCUS20146</name>
</gene>
<organism evidence="2 3">
    <name type="scientific">Adineta steineri</name>
    <dbReference type="NCBI Taxonomy" id="433720"/>
    <lineage>
        <taxon>Eukaryota</taxon>
        <taxon>Metazoa</taxon>
        <taxon>Spiralia</taxon>
        <taxon>Gnathifera</taxon>
        <taxon>Rotifera</taxon>
        <taxon>Eurotatoria</taxon>
        <taxon>Bdelloidea</taxon>
        <taxon>Adinetida</taxon>
        <taxon>Adinetidae</taxon>
        <taxon>Adineta</taxon>
    </lineage>
</organism>
<dbReference type="Pfam" id="PF00646">
    <property type="entry name" value="F-box"/>
    <property type="match status" value="1"/>
</dbReference>
<protein>
    <recommendedName>
        <fullName evidence="1">F-box domain-containing protein</fullName>
    </recommendedName>
</protein>
<dbReference type="InterPro" id="IPR036047">
    <property type="entry name" value="F-box-like_dom_sf"/>
</dbReference>
<proteinExistence type="predicted"/>
<sequence>MATGINSPIGTLPVEMLHRIFDNLDAETILLSIRVVSRLFQAAASTYNRYSIDFQLISTSKFPLLCRLINPENVISLTLLNNYRTFNQTDLFISLTHLKQFTRLHSLTLDINESQLNFVLERINLNTLTSLSFNIGIYDNRWTDTTLNFLSSALSQTTFRRLELYIRPETKSRISWPVNCTIRNLTINNGIYMDDLCKIFQNSPYLNTLIMNEFPKMMNKNLSLRFRQLTSLTFKDFCIVIDELESFLLLTPSLIQLKLIGGRGMLDGKKWEELIQRNLPQLNKFEFYFTQSISTMLSSTDPELIISSFQTSFWIEHKKWFVTCEYHFENSKSIHLYSLPICKPFLYYIPISKKISSSTYPLIMNNDLSMMDNIKLLELDWNESLTDDIQEKQKIITNQPLFSNVTEININSQQVWPILSLQSLSIFIDISRIVQMKIYSMYFDEYDQNIWINIGNFMKQADNLSSFIIENNSHIYYSTPTMENIYSILPHHISSSTYPLIMNNDLSMMDNIKLLELDWTESLTDDIQEKQKIITNQPLFSNVIEININSQRVWPLLSLQSLSIFIDISRIVQIKIYSMYFDEYDQNIWINIGNFMKQADNLSSFIIENNSHIYYSNPTMENIYSILPRHVRYLEIPIDHLNKIPMIFERCENLSTIRFHCDNTYFSRKVINWFDNNTTNTTCHLDDKIVCIWLGKKKHHLLERFTNHSIEQRPFKLINQFFKK</sequence>
<dbReference type="Proteomes" id="UP000663845">
    <property type="component" value="Unassembled WGS sequence"/>
</dbReference>
<dbReference type="SUPFAM" id="SSF81383">
    <property type="entry name" value="F-box domain"/>
    <property type="match status" value="1"/>
</dbReference>